<keyword evidence="2" id="KW-1185">Reference proteome</keyword>
<reference evidence="1 2" key="1">
    <citation type="journal article" date="2014" name="PLoS Genet.">
        <title>Phylogenetically driven sequencing of extremely halophilic archaea reveals strategies for static and dynamic osmo-response.</title>
        <authorList>
            <person name="Becker E.A."/>
            <person name="Seitzer P.M."/>
            <person name="Tritt A."/>
            <person name="Larsen D."/>
            <person name="Krusor M."/>
            <person name="Yao A.I."/>
            <person name="Wu D."/>
            <person name="Madern D."/>
            <person name="Eisen J.A."/>
            <person name="Darling A.E."/>
            <person name="Facciotti M.T."/>
        </authorList>
    </citation>
    <scope>NUCLEOTIDE SEQUENCE [LARGE SCALE GENOMIC DNA]</scope>
    <source>
        <strain evidence="1 2">JCM 12255</strain>
    </source>
</reference>
<protein>
    <submittedName>
        <fullName evidence="1">Uncharacterized protein</fullName>
    </submittedName>
</protein>
<comment type="caution">
    <text evidence="1">The sequence shown here is derived from an EMBL/GenBank/DDBJ whole genome shotgun (WGS) entry which is preliminary data.</text>
</comment>
<accession>L9X5M6</accession>
<dbReference type="STRING" id="1227499.C493_10458"/>
<dbReference type="AlphaFoldDB" id="L9X5M6"/>
<dbReference type="EMBL" id="AOHZ01000047">
    <property type="protein sequence ID" value="ELY55893.1"/>
    <property type="molecule type" value="Genomic_DNA"/>
</dbReference>
<evidence type="ECO:0000313" key="2">
    <source>
        <dbReference type="Proteomes" id="UP000011602"/>
    </source>
</evidence>
<evidence type="ECO:0000313" key="1">
    <source>
        <dbReference type="EMBL" id="ELY55893.1"/>
    </source>
</evidence>
<organism evidence="1 2">
    <name type="scientific">Natronolimnohabitans innermongolicus JCM 12255</name>
    <dbReference type="NCBI Taxonomy" id="1227499"/>
    <lineage>
        <taxon>Archaea</taxon>
        <taxon>Methanobacteriati</taxon>
        <taxon>Methanobacteriota</taxon>
        <taxon>Stenosarchaea group</taxon>
        <taxon>Halobacteria</taxon>
        <taxon>Halobacteriales</taxon>
        <taxon>Natrialbaceae</taxon>
        <taxon>Natronolimnohabitans</taxon>
    </lineage>
</organism>
<dbReference type="Proteomes" id="UP000011602">
    <property type="component" value="Unassembled WGS sequence"/>
</dbReference>
<sequence length="55" mass="5718">MNRNESQRTIVICADCGSICAGNVTPDGTVRSIGRPDGCDCGSREFVLPTDSSVG</sequence>
<name>L9X5M6_9EURY</name>
<gene>
    <name evidence="1" type="ORF">C493_10458</name>
</gene>
<proteinExistence type="predicted"/>